<dbReference type="EMBL" id="AJWJ01000030">
    <property type="protein sequence ID" value="KAF2077380.1"/>
    <property type="molecule type" value="Genomic_DNA"/>
</dbReference>
<feature type="compositionally biased region" description="Low complexity" evidence="2">
    <location>
        <begin position="12"/>
        <end position="28"/>
    </location>
</feature>
<feature type="region of interest" description="Disordered" evidence="2">
    <location>
        <begin position="1"/>
        <end position="28"/>
    </location>
</feature>
<keyword evidence="1" id="KW-0677">Repeat</keyword>
<dbReference type="AlphaFoldDB" id="A0A8J4Q285"/>
<reference evidence="3" key="1">
    <citation type="submission" date="2020-01" db="EMBL/GenBank/DDBJ databases">
        <title>Development of genomics and gene disruption for Polysphondylium violaceum indicates a role for the polyketide synthase stlB in stalk morphogenesis.</title>
        <authorList>
            <person name="Narita B."/>
            <person name="Kawabe Y."/>
            <person name="Kin K."/>
            <person name="Saito T."/>
            <person name="Gibbs R."/>
            <person name="Kuspa A."/>
            <person name="Muzny D."/>
            <person name="Queller D."/>
            <person name="Richards S."/>
            <person name="Strassman J."/>
            <person name="Sucgang R."/>
            <person name="Worley K."/>
            <person name="Schaap P."/>
        </authorList>
    </citation>
    <scope>NUCLEOTIDE SEQUENCE</scope>
    <source>
        <strain evidence="3">QSvi11</strain>
    </source>
</reference>
<evidence type="ECO:0008006" key="5">
    <source>
        <dbReference type="Google" id="ProtNLM"/>
    </source>
</evidence>
<dbReference type="Proteomes" id="UP000695562">
    <property type="component" value="Unassembled WGS sequence"/>
</dbReference>
<evidence type="ECO:0000313" key="4">
    <source>
        <dbReference type="Proteomes" id="UP000695562"/>
    </source>
</evidence>
<dbReference type="PANTHER" id="PTHR32134">
    <property type="entry name" value="FNIP REPEAT-CONTAINING PROTEIN"/>
    <property type="match status" value="1"/>
</dbReference>
<dbReference type="Pfam" id="PF05725">
    <property type="entry name" value="FNIP"/>
    <property type="match status" value="3"/>
</dbReference>
<name>A0A8J4Q285_9MYCE</name>
<keyword evidence="4" id="KW-1185">Reference proteome</keyword>
<evidence type="ECO:0000256" key="2">
    <source>
        <dbReference type="SAM" id="MobiDB-lite"/>
    </source>
</evidence>
<evidence type="ECO:0000256" key="1">
    <source>
        <dbReference type="ARBA" id="ARBA00022737"/>
    </source>
</evidence>
<dbReference type="InterPro" id="IPR008615">
    <property type="entry name" value="FNIP"/>
</dbReference>
<dbReference type="InterPro" id="IPR051251">
    <property type="entry name" value="STK_FNIP-Repeat"/>
</dbReference>
<dbReference type="OrthoDB" id="23967at2759"/>
<sequence>MSKHINKKLKLDNNSNNSNNSNNNNLNSTGVQTLEQQQTQQQQQQLFICSDKSNIYFTLWRTKYIRYKIRNFTLENKKISIDLHYLNENHHFLSTLDTNNNNIFIELRVNDEKSYFKYLESPYIYLINSLYLSTEPSLIEEIRNNKPLPNYLKQLSIKINTYSTKSLQLDVIPETVSELYLAPKGVHFFNMPAHIKNLTLEEYEFESRYHDDLIQSSSLDYLKIAKPLLQQGEAAFNIENIIIAFPYIRKNGLQTIGRNPRRIFKENQKSLVKMTLQLFVTGLVFGNSGFNTFVTKLCLPEFNSELLQGNLPLSLESLNAEKLNHVLKKEVLPNTLAKMNLYRYNQRLDSQVLPNSLNYINLHSFNQELNPGVLGNNVSKLYLSSFNQPLGQNVLPNSLTELNLASFNQPLEAGILPTFLRGLDMAKFNKPIGVGVLPSSLQQLYLFKYNQRLPELSLPNSLEMLYIPNFIPQCPMDQLPYYGNIKELSIGSLAKGVTTDFLPLSVIDLSIHCSKFEIERDVITKNVIRLSVYFKTIGKADLPPNISSLLLHKTGNNRVKFQPTSIISNHIKDLSLYNIPISQGLIPSSCYSFKTNRVQFKEGDLPSTIKYIKIDNHIEDVNQFLIDNNGFLPKNITLKIVGDNTLYSIHEKDLQVKEIVSVEEQEQEQEQEEAVINPSITTITTPIVIQ</sequence>
<comment type="caution">
    <text evidence="3">The sequence shown here is derived from an EMBL/GenBank/DDBJ whole genome shotgun (WGS) entry which is preliminary data.</text>
</comment>
<dbReference type="PANTHER" id="PTHR32134:SF169">
    <property type="entry name" value="FNIP REPEAT-CONTAINING PROTEIN-RELATED"/>
    <property type="match status" value="1"/>
</dbReference>
<evidence type="ECO:0000313" key="3">
    <source>
        <dbReference type="EMBL" id="KAF2077380.1"/>
    </source>
</evidence>
<organism evidence="3 4">
    <name type="scientific">Polysphondylium violaceum</name>
    <dbReference type="NCBI Taxonomy" id="133409"/>
    <lineage>
        <taxon>Eukaryota</taxon>
        <taxon>Amoebozoa</taxon>
        <taxon>Evosea</taxon>
        <taxon>Eumycetozoa</taxon>
        <taxon>Dictyostelia</taxon>
        <taxon>Dictyosteliales</taxon>
        <taxon>Dictyosteliaceae</taxon>
        <taxon>Polysphondylium</taxon>
    </lineage>
</organism>
<gene>
    <name evidence="3" type="ORF">CYY_001308</name>
</gene>
<protein>
    <recommendedName>
        <fullName evidence="5">FNIP repeat-containing protein</fullName>
    </recommendedName>
</protein>
<accession>A0A8J4Q285</accession>
<proteinExistence type="predicted"/>